<keyword evidence="7" id="KW-1185">Reference proteome</keyword>
<dbReference type="GO" id="GO:0045332">
    <property type="term" value="P:phospholipid translocation"/>
    <property type="evidence" value="ECO:0007669"/>
    <property type="project" value="TreeGrafter"/>
</dbReference>
<dbReference type="HOGENOM" id="CLU_1643111_0_0_1"/>
<dbReference type="GO" id="GO:0005802">
    <property type="term" value="C:trans-Golgi network"/>
    <property type="evidence" value="ECO:0007669"/>
    <property type="project" value="TreeGrafter"/>
</dbReference>
<comment type="subcellular location">
    <subcellularLocation>
        <location evidence="1">Membrane</location>
        <topology evidence="1">Multi-pass membrane protein</topology>
    </subcellularLocation>
</comment>
<reference evidence="7" key="1">
    <citation type="submission" date="2003-08" db="EMBL/GenBank/DDBJ databases">
        <authorList>
            <person name="Birren B."/>
            <person name="Nusbaum C."/>
            <person name="Abebe A."/>
            <person name="Abouelleil A."/>
            <person name="Adekoya E."/>
            <person name="Ait-zahra M."/>
            <person name="Allen N."/>
            <person name="Allen T."/>
            <person name="An P."/>
            <person name="Anderson M."/>
            <person name="Anderson S."/>
            <person name="Arachchi H."/>
            <person name="Armbruster J."/>
            <person name="Bachantsang P."/>
            <person name="Baldwin J."/>
            <person name="Barry A."/>
            <person name="Bayul T."/>
            <person name="Blitshsteyn B."/>
            <person name="Bloom T."/>
            <person name="Blye J."/>
            <person name="Boguslavskiy L."/>
            <person name="Borowsky M."/>
            <person name="Boukhgalter B."/>
            <person name="Brunache A."/>
            <person name="Butler J."/>
            <person name="Calixte N."/>
            <person name="Calvo S."/>
            <person name="Camarata J."/>
            <person name="Campo K."/>
            <person name="Chang J."/>
            <person name="Cheshatsang Y."/>
            <person name="Citroen M."/>
            <person name="Collymore A."/>
            <person name="Considine T."/>
            <person name="Cook A."/>
            <person name="Cooke P."/>
            <person name="Corum B."/>
            <person name="Cuomo C."/>
            <person name="David R."/>
            <person name="Dawoe T."/>
            <person name="Degray S."/>
            <person name="Dodge S."/>
            <person name="Dooley K."/>
            <person name="Dorje P."/>
            <person name="Dorjee K."/>
            <person name="Dorris L."/>
            <person name="Duffey N."/>
            <person name="Dupes A."/>
            <person name="Elkins T."/>
            <person name="Engels R."/>
            <person name="Erickson J."/>
            <person name="Farina A."/>
            <person name="Faro S."/>
            <person name="Ferreira P."/>
            <person name="Fischer H."/>
            <person name="Fitzgerald M."/>
            <person name="Foley K."/>
            <person name="Gage D."/>
            <person name="Galagan J."/>
            <person name="Gearin G."/>
            <person name="Gnerre S."/>
            <person name="Gnirke A."/>
            <person name="Goyette A."/>
            <person name="Graham J."/>
            <person name="Grandbois E."/>
            <person name="Gyaltsen K."/>
            <person name="Hafez N."/>
            <person name="Hagopian D."/>
            <person name="Hagos B."/>
            <person name="Hall J."/>
            <person name="Hatcher B."/>
            <person name="Heller A."/>
            <person name="Higgins H."/>
            <person name="Honan T."/>
            <person name="Horn A."/>
            <person name="Houde N."/>
            <person name="Hughes L."/>
            <person name="Hulme W."/>
            <person name="Husby E."/>
            <person name="Iliev I."/>
            <person name="Jaffe D."/>
            <person name="Jones C."/>
            <person name="Kamal M."/>
            <person name="Kamat A."/>
            <person name="Kamvysselis M."/>
            <person name="Karlsson E."/>
            <person name="Kells C."/>
            <person name="Kieu A."/>
            <person name="Kisner P."/>
            <person name="Kodira C."/>
            <person name="Kulbokas E."/>
            <person name="Labutti K."/>
            <person name="Lama D."/>
            <person name="Landers T."/>
            <person name="Leger J."/>
            <person name="Levine S."/>
            <person name="Lewis D."/>
            <person name="Lewis T."/>
            <person name="Lindblad-toh K."/>
            <person name="Liu X."/>
            <person name="Lokyitsang T."/>
            <person name="Lokyitsang Y."/>
            <person name="Lucien O."/>
            <person name="Lui A."/>
            <person name="Ma L.J."/>
            <person name="Mabbitt R."/>
            <person name="Macdonald J."/>
            <person name="Maclean C."/>
            <person name="Major J."/>
            <person name="Manning J."/>
            <person name="Marabella R."/>
            <person name="Maru K."/>
            <person name="Matthews C."/>
            <person name="Mauceli E."/>
            <person name="Mccarthy M."/>
            <person name="Mcdonough S."/>
            <person name="Mcghee T."/>
            <person name="Meldrim J."/>
            <person name="Meneus L."/>
            <person name="Mesirov J."/>
            <person name="Mihalev A."/>
            <person name="Mihova T."/>
            <person name="Mikkelsen T."/>
            <person name="Mlenga V."/>
            <person name="Moru K."/>
            <person name="Mozes J."/>
            <person name="Mulrain L."/>
            <person name="Munson G."/>
            <person name="Naylor J."/>
            <person name="Newes C."/>
            <person name="Nguyen C."/>
            <person name="Nguyen N."/>
            <person name="Nguyen T."/>
            <person name="Nicol R."/>
            <person name="Nielsen C."/>
            <person name="Nizzari M."/>
            <person name="Norbu C."/>
            <person name="Norbu N."/>
            <person name="O'donnell P."/>
            <person name="Okoawo O."/>
            <person name="O'leary S."/>
            <person name="Omotosho B."/>
            <person name="O'neill K."/>
            <person name="Osman S."/>
            <person name="Parker S."/>
            <person name="Perrin D."/>
            <person name="Phunkhang P."/>
            <person name="Piqani B."/>
            <person name="Purcell S."/>
            <person name="Rachupka T."/>
            <person name="Ramasamy U."/>
            <person name="Rameau R."/>
            <person name="Ray V."/>
            <person name="Raymond C."/>
            <person name="Retta R."/>
            <person name="Richardson S."/>
            <person name="Rise C."/>
            <person name="Rodriguez J."/>
            <person name="Rogers J."/>
            <person name="Rogov P."/>
            <person name="Rutman M."/>
            <person name="Schupbach R."/>
            <person name="Seaman C."/>
            <person name="Settipalli S."/>
            <person name="Sharpe T."/>
            <person name="Sheridan J."/>
            <person name="Sherpa N."/>
            <person name="Shi J."/>
            <person name="Smirnov S."/>
            <person name="Smith C."/>
            <person name="Sougnez C."/>
            <person name="Spencer B."/>
            <person name="Stalker J."/>
            <person name="Stange-thomann N."/>
            <person name="Stavropoulos S."/>
            <person name="Stetson K."/>
            <person name="Stone C."/>
            <person name="Stone S."/>
            <person name="Stubbs M."/>
            <person name="Talamas J."/>
            <person name="Tchuinga P."/>
            <person name="Tenzing P."/>
            <person name="Tesfaye S."/>
            <person name="Theodore J."/>
            <person name="Thoulutsang Y."/>
            <person name="Topham K."/>
            <person name="Towey S."/>
            <person name="Tsamla T."/>
            <person name="Tsomo N."/>
            <person name="Vallee D."/>
            <person name="Vassiliev H."/>
            <person name="Venkataraman V."/>
            <person name="Vinson J."/>
            <person name="Vo A."/>
            <person name="Wade C."/>
            <person name="Wang S."/>
            <person name="Wangchuk T."/>
            <person name="Wangdi T."/>
            <person name="Whittaker C."/>
            <person name="Wilkinson J."/>
            <person name="Wu Y."/>
            <person name="Wyman D."/>
            <person name="Yadav S."/>
            <person name="Yang S."/>
            <person name="Yang X."/>
            <person name="Yeager S."/>
            <person name="Yee E."/>
            <person name="Young G."/>
            <person name="Zainoun J."/>
            <person name="Zembeck L."/>
            <person name="Zimmer A."/>
            <person name="Zody M."/>
            <person name="Lander E."/>
        </authorList>
    </citation>
    <scope>NUCLEOTIDE SEQUENCE [LARGE SCALE GENOMIC DNA]</scope>
</reference>
<name>H2YBJ7_CIOSA</name>
<reference evidence="6" key="2">
    <citation type="submission" date="2025-08" db="UniProtKB">
        <authorList>
            <consortium name="Ensembl"/>
        </authorList>
    </citation>
    <scope>IDENTIFICATION</scope>
</reference>
<evidence type="ECO:0000259" key="5">
    <source>
        <dbReference type="Pfam" id="PF16212"/>
    </source>
</evidence>
<evidence type="ECO:0000256" key="3">
    <source>
        <dbReference type="ARBA" id="ARBA00022842"/>
    </source>
</evidence>
<dbReference type="AlphaFoldDB" id="H2YBJ7"/>
<keyword evidence="4" id="KW-0812">Transmembrane</keyword>
<evidence type="ECO:0000256" key="2">
    <source>
        <dbReference type="ARBA" id="ARBA00022723"/>
    </source>
</evidence>
<feature type="transmembrane region" description="Helical" evidence="4">
    <location>
        <begin position="25"/>
        <end position="44"/>
    </location>
</feature>
<reference evidence="6" key="3">
    <citation type="submission" date="2025-09" db="UniProtKB">
        <authorList>
            <consortium name="Ensembl"/>
        </authorList>
    </citation>
    <scope>IDENTIFICATION</scope>
</reference>
<dbReference type="Ensembl" id="ENSCSAVT00000002737.1">
    <property type="protein sequence ID" value="ENSCSAVP00000002695.1"/>
    <property type="gene ID" value="ENSCSAVG00000001592.1"/>
</dbReference>
<evidence type="ECO:0000256" key="4">
    <source>
        <dbReference type="SAM" id="Phobius"/>
    </source>
</evidence>
<evidence type="ECO:0000313" key="7">
    <source>
        <dbReference type="Proteomes" id="UP000007875"/>
    </source>
</evidence>
<feature type="transmembrane region" description="Helical" evidence="4">
    <location>
        <begin position="100"/>
        <end position="125"/>
    </location>
</feature>
<keyword evidence="2" id="KW-0479">Metal-binding</keyword>
<evidence type="ECO:0000256" key="1">
    <source>
        <dbReference type="ARBA" id="ARBA00004141"/>
    </source>
</evidence>
<accession>H2YBJ7</accession>
<dbReference type="Pfam" id="PF16212">
    <property type="entry name" value="PhoLip_ATPase_C"/>
    <property type="match status" value="1"/>
</dbReference>
<evidence type="ECO:0000313" key="6">
    <source>
        <dbReference type="Ensembl" id="ENSCSAVP00000002695.1"/>
    </source>
</evidence>
<feature type="transmembrane region" description="Helical" evidence="4">
    <location>
        <begin position="56"/>
        <end position="80"/>
    </location>
</feature>
<dbReference type="Proteomes" id="UP000007875">
    <property type="component" value="Unassembled WGS sequence"/>
</dbReference>
<dbReference type="PANTHER" id="PTHR24092">
    <property type="entry name" value="PROBABLE PHOSPHOLIPID-TRANSPORTING ATPASE"/>
    <property type="match status" value="1"/>
</dbReference>
<proteinExistence type="predicted"/>
<organism evidence="6 7">
    <name type="scientific">Ciona savignyi</name>
    <name type="common">Pacific transparent sea squirt</name>
    <dbReference type="NCBI Taxonomy" id="51511"/>
    <lineage>
        <taxon>Eukaryota</taxon>
        <taxon>Metazoa</taxon>
        <taxon>Chordata</taxon>
        <taxon>Tunicata</taxon>
        <taxon>Ascidiacea</taxon>
        <taxon>Phlebobranchia</taxon>
        <taxon>Cionidae</taxon>
        <taxon>Ciona</taxon>
    </lineage>
</organism>
<dbReference type="GO" id="GO:0005886">
    <property type="term" value="C:plasma membrane"/>
    <property type="evidence" value="ECO:0007669"/>
    <property type="project" value="TreeGrafter"/>
</dbReference>
<dbReference type="GO" id="GO:0046872">
    <property type="term" value="F:metal ion binding"/>
    <property type="evidence" value="ECO:0007669"/>
    <property type="project" value="UniProtKB-KW"/>
</dbReference>
<keyword evidence="3" id="KW-0460">Magnesium</keyword>
<protein>
    <recommendedName>
        <fullName evidence="5">P-type ATPase C-terminal domain-containing protein</fullName>
    </recommendedName>
</protein>
<dbReference type="GO" id="GO:0140326">
    <property type="term" value="F:ATPase-coupled intramembrane lipid transporter activity"/>
    <property type="evidence" value="ECO:0007669"/>
    <property type="project" value="TreeGrafter"/>
</dbReference>
<dbReference type="GO" id="GO:0007030">
    <property type="term" value="P:Golgi organization"/>
    <property type="evidence" value="ECO:0007669"/>
    <property type="project" value="TreeGrafter"/>
</dbReference>
<keyword evidence="4" id="KW-0472">Membrane</keyword>
<feature type="domain" description="P-type ATPase C-terminal" evidence="5">
    <location>
        <begin position="1"/>
        <end position="127"/>
    </location>
</feature>
<dbReference type="InterPro" id="IPR032630">
    <property type="entry name" value="P_typ_ATPase_c"/>
</dbReference>
<dbReference type="PANTHER" id="PTHR24092:SF190">
    <property type="entry name" value="PHOSPHOLIPID-TRANSPORTING ATPASE"/>
    <property type="match status" value="1"/>
</dbReference>
<sequence>MFFIPYGALYENVDSVGLDMADHQFVATVIATAMIFVVNLQIAIDTDYWTGLNHFFTWGSILALFPFQFALYSDGLYNLITSQFPFVGVARTSYTSPTLWFLVLLLTVTCIMPVVFLRVLYSALWPSYLDKIRQRNPKNMLNVEKMNGHYGSTLPRTESKF</sequence>
<keyword evidence="4" id="KW-1133">Transmembrane helix</keyword>
<dbReference type="GeneTree" id="ENSGT00940000167226"/>